<comment type="catalytic activity">
    <reaction evidence="2">
        <text>2 GTP = 3',3'-c-di-GMP + 2 diphosphate</text>
        <dbReference type="Rhea" id="RHEA:24898"/>
        <dbReference type="ChEBI" id="CHEBI:33019"/>
        <dbReference type="ChEBI" id="CHEBI:37565"/>
        <dbReference type="ChEBI" id="CHEBI:58805"/>
        <dbReference type="EC" id="2.7.7.65"/>
    </reaction>
</comment>
<dbReference type="GO" id="GO:0052621">
    <property type="term" value="F:diguanylate cyclase activity"/>
    <property type="evidence" value="ECO:0007669"/>
    <property type="project" value="UniProtKB-EC"/>
</dbReference>
<dbReference type="InterPro" id="IPR000160">
    <property type="entry name" value="GGDEF_dom"/>
</dbReference>
<dbReference type="FunFam" id="3.30.70.270:FF:000001">
    <property type="entry name" value="Diguanylate cyclase domain protein"/>
    <property type="match status" value="1"/>
</dbReference>
<dbReference type="Pfam" id="PF00990">
    <property type="entry name" value="GGDEF"/>
    <property type="match status" value="1"/>
</dbReference>
<accession>A0A494XSL6</accession>
<protein>
    <recommendedName>
        <fullName evidence="1">diguanylate cyclase</fullName>
        <ecNumber evidence="1">2.7.7.65</ecNumber>
    </recommendedName>
</protein>
<dbReference type="Gene3D" id="6.10.340.10">
    <property type="match status" value="1"/>
</dbReference>
<reference evidence="7 8" key="1">
    <citation type="submission" date="2018-10" db="EMBL/GenBank/DDBJ databases">
        <title>Paraburkholderia sp. 7MK8-2, isolated from soil.</title>
        <authorList>
            <person name="Gao Z.-H."/>
            <person name="Qiu L.-H."/>
        </authorList>
    </citation>
    <scope>NUCLEOTIDE SEQUENCE [LARGE SCALE GENOMIC DNA]</scope>
    <source>
        <strain evidence="7 8">7MK8-2</strain>
    </source>
</reference>
<feature type="domain" description="HAMP" evidence="5">
    <location>
        <begin position="340"/>
        <end position="393"/>
    </location>
</feature>
<dbReference type="InterPro" id="IPR003660">
    <property type="entry name" value="HAMP_dom"/>
</dbReference>
<dbReference type="EMBL" id="RBZV01000001">
    <property type="protein sequence ID" value="RKP52802.1"/>
    <property type="molecule type" value="Genomic_DNA"/>
</dbReference>
<dbReference type="PROSITE" id="PS50885">
    <property type="entry name" value="HAMP"/>
    <property type="match status" value="1"/>
</dbReference>
<dbReference type="Proteomes" id="UP000280434">
    <property type="component" value="Unassembled WGS sequence"/>
</dbReference>
<organism evidence="7 8">
    <name type="scientific">Trinickia fusca</name>
    <dbReference type="NCBI Taxonomy" id="2419777"/>
    <lineage>
        <taxon>Bacteria</taxon>
        <taxon>Pseudomonadati</taxon>
        <taxon>Pseudomonadota</taxon>
        <taxon>Betaproteobacteria</taxon>
        <taxon>Burkholderiales</taxon>
        <taxon>Burkholderiaceae</taxon>
        <taxon>Trinickia</taxon>
    </lineage>
</organism>
<keyword evidence="4" id="KW-0812">Transmembrane</keyword>
<dbReference type="CDD" id="cd01949">
    <property type="entry name" value="GGDEF"/>
    <property type="match status" value="1"/>
</dbReference>
<dbReference type="OrthoDB" id="9813903at2"/>
<evidence type="ECO:0000256" key="4">
    <source>
        <dbReference type="SAM" id="Phobius"/>
    </source>
</evidence>
<dbReference type="PANTHER" id="PTHR45138">
    <property type="entry name" value="REGULATORY COMPONENTS OF SENSORY TRANSDUCTION SYSTEM"/>
    <property type="match status" value="1"/>
</dbReference>
<dbReference type="SMART" id="SM00267">
    <property type="entry name" value="GGDEF"/>
    <property type="match status" value="1"/>
</dbReference>
<dbReference type="PANTHER" id="PTHR45138:SF9">
    <property type="entry name" value="DIGUANYLATE CYCLASE DGCM-RELATED"/>
    <property type="match status" value="1"/>
</dbReference>
<dbReference type="NCBIfam" id="TIGR00254">
    <property type="entry name" value="GGDEF"/>
    <property type="match status" value="1"/>
</dbReference>
<name>A0A494XSL6_9BURK</name>
<keyword evidence="4" id="KW-0472">Membrane</keyword>
<comment type="caution">
    <text evidence="7">The sequence shown here is derived from an EMBL/GenBank/DDBJ whole genome shotgun (WGS) entry which is preliminary data.</text>
</comment>
<keyword evidence="8" id="KW-1185">Reference proteome</keyword>
<evidence type="ECO:0000256" key="1">
    <source>
        <dbReference type="ARBA" id="ARBA00012528"/>
    </source>
</evidence>
<feature type="transmembrane region" description="Helical" evidence="4">
    <location>
        <begin position="6"/>
        <end position="25"/>
    </location>
</feature>
<dbReference type="InterPro" id="IPR043128">
    <property type="entry name" value="Rev_trsase/Diguanyl_cyclase"/>
</dbReference>
<evidence type="ECO:0000256" key="3">
    <source>
        <dbReference type="SAM" id="Coils"/>
    </source>
</evidence>
<sequence length="583" mass="64374">MSRRFGVSVALALVPILSLSYWLLVHEWFAYRAANTSAIRFHAVQATLLSMEKVSAERGPTNGVLGEDLPIPPARLAALARARADSDNLLARLIGTLRPEHCSGCADDFAAVTKLRRDLAAARANVDRLARLPRTSRGDWAVQNAVDRMIALVPEFLPVATAQTSVIGQGAPNTLNSLIIARLAADLREQAGQLGSRFTSALAMHRPLTNAERFEIERTRGRIDQLHDMIDARMVDRLMLSNTPYTAMNTLYFGDGQRYVDTVQALADEAGGVATTTGEFAEQYVPTMHPISVFRDDVLERSHDELRRNRDAALAAVVGTAAGEALILAAFVWMIFKFRRDVITPFISATRAIRAIAKGDLTTEIPSSFTREEIRNMFDAIRVLKANSEKRMQLEIERAQLMQELAHMAETDSLTQLLNRRAFESRARELCSRTDTGLPHFALVMFDVDHFKTINDTYGHAVGDEALRTIATLCRTHWRQSDIVARIGGEEFAIMTRVRAPEDARALAERMRASIGEAYVSTDDGTGCRMTASFGVAVTGAHAPEQPDLALLLKRADRLLYEAKVVGRDRVMCDADDAIVSPS</sequence>
<dbReference type="SUPFAM" id="SSF55073">
    <property type="entry name" value="Nucleotide cyclase"/>
    <property type="match status" value="1"/>
</dbReference>
<feature type="domain" description="GGDEF" evidence="6">
    <location>
        <begin position="439"/>
        <end position="576"/>
    </location>
</feature>
<evidence type="ECO:0000313" key="8">
    <source>
        <dbReference type="Proteomes" id="UP000280434"/>
    </source>
</evidence>
<dbReference type="InterPro" id="IPR029787">
    <property type="entry name" value="Nucleotide_cyclase"/>
</dbReference>
<feature type="coiled-coil region" evidence="3">
    <location>
        <begin position="384"/>
        <end position="411"/>
    </location>
</feature>
<dbReference type="PROSITE" id="PS50887">
    <property type="entry name" value="GGDEF"/>
    <property type="match status" value="1"/>
</dbReference>
<dbReference type="AlphaFoldDB" id="A0A494XSL6"/>
<evidence type="ECO:0000259" key="6">
    <source>
        <dbReference type="PROSITE" id="PS50887"/>
    </source>
</evidence>
<dbReference type="GO" id="GO:0007165">
    <property type="term" value="P:signal transduction"/>
    <property type="evidence" value="ECO:0007669"/>
    <property type="project" value="InterPro"/>
</dbReference>
<proteinExistence type="predicted"/>
<gene>
    <name evidence="7" type="ORF">D7S89_01470</name>
</gene>
<keyword evidence="4" id="KW-1133">Transmembrane helix</keyword>
<feature type="transmembrane region" description="Helical" evidence="4">
    <location>
        <begin position="312"/>
        <end position="336"/>
    </location>
</feature>
<dbReference type="Gene3D" id="3.30.70.270">
    <property type="match status" value="1"/>
</dbReference>
<evidence type="ECO:0000256" key="2">
    <source>
        <dbReference type="ARBA" id="ARBA00034247"/>
    </source>
</evidence>
<dbReference type="EC" id="2.7.7.65" evidence="1"/>
<evidence type="ECO:0000313" key="7">
    <source>
        <dbReference type="EMBL" id="RKP52802.1"/>
    </source>
</evidence>
<dbReference type="SUPFAM" id="SSF158472">
    <property type="entry name" value="HAMP domain-like"/>
    <property type="match status" value="1"/>
</dbReference>
<dbReference type="GO" id="GO:0016020">
    <property type="term" value="C:membrane"/>
    <property type="evidence" value="ECO:0007669"/>
    <property type="project" value="InterPro"/>
</dbReference>
<dbReference type="InterPro" id="IPR050469">
    <property type="entry name" value="Diguanylate_Cyclase"/>
</dbReference>
<keyword evidence="3" id="KW-0175">Coiled coil</keyword>
<evidence type="ECO:0000259" key="5">
    <source>
        <dbReference type="PROSITE" id="PS50885"/>
    </source>
</evidence>
<dbReference type="SMART" id="SM00304">
    <property type="entry name" value="HAMP"/>
    <property type="match status" value="1"/>
</dbReference>